<name>A0A7S5R0T4_9CAUD</name>
<dbReference type="Gene3D" id="1.10.150.20">
    <property type="entry name" value="5' to 3' exonuclease, C-terminal subdomain"/>
    <property type="match status" value="1"/>
</dbReference>
<dbReference type="PRINTS" id="PR00868">
    <property type="entry name" value="DNAPOLI"/>
</dbReference>
<reference evidence="4" key="1">
    <citation type="submission" date="2020-01" db="EMBL/GenBank/DDBJ databases">
        <title>Patterns of diversity and host range of bacteriophage communities associated with bean-nodulatin bacteria.</title>
        <authorList>
            <person name="Vann Cauwenberghe J."/>
            <person name="Santamaria R.I."/>
            <person name="Bustos P."/>
            <person name="Juarez S."/>
            <person name="Gonzalez V."/>
        </authorList>
    </citation>
    <scope>NUCLEOTIDE SEQUENCE</scope>
</reference>
<dbReference type="SUPFAM" id="SSF56672">
    <property type="entry name" value="DNA/RNA polymerases"/>
    <property type="match status" value="1"/>
</dbReference>
<dbReference type="Pfam" id="PF00476">
    <property type="entry name" value="DNA_pol_A"/>
    <property type="match status" value="1"/>
</dbReference>
<organism evidence="4 5">
    <name type="scientific">Rhizobium phage RHph_TM34</name>
    <dbReference type="NCBI Taxonomy" id="2509556"/>
    <lineage>
        <taxon>Viruses</taxon>
        <taxon>Duplodnaviria</taxon>
        <taxon>Heunggongvirae</taxon>
        <taxon>Uroviricota</taxon>
        <taxon>Caudoviricetes</taxon>
        <taxon>Autographivirales</taxon>
        <taxon>Dunnvirinae</taxon>
        <taxon>Tepoztlanvirus</taxon>
        <taxon>Tepoztlanvirus RHphTM34</taxon>
    </lineage>
</organism>
<evidence type="ECO:0000313" key="5">
    <source>
        <dbReference type="Proteomes" id="UP000661685"/>
    </source>
</evidence>
<dbReference type="GO" id="GO:0006261">
    <property type="term" value="P:DNA-templated DNA replication"/>
    <property type="evidence" value="ECO:0007669"/>
    <property type="project" value="InterPro"/>
</dbReference>
<evidence type="ECO:0000256" key="2">
    <source>
        <dbReference type="SAM" id="MobiDB-lite"/>
    </source>
</evidence>
<feature type="domain" description="DNA-directed DNA polymerase family A palm" evidence="3">
    <location>
        <begin position="480"/>
        <end position="733"/>
    </location>
</feature>
<dbReference type="GO" id="GO:0006302">
    <property type="term" value="P:double-strand break repair"/>
    <property type="evidence" value="ECO:0007669"/>
    <property type="project" value="TreeGrafter"/>
</dbReference>
<dbReference type="SMART" id="SM00482">
    <property type="entry name" value="POLAc"/>
    <property type="match status" value="1"/>
</dbReference>
<proteinExistence type="predicted"/>
<sequence length="794" mass="89492">MYMVFDSETTTVEAFRRTANPWHDDNWIVAHGWKFEGDQYCSWKYYNEKQRQGRYIRIPANVTLLVGHNIKFDLLWEMVMENPDLRAFLKRGGKIWCTQYVEYLLGAQVQEVQYAALTDVAPKYGGTTKIDAVKAMWEQGINTPDIPEDLLIDYLVGTEEENRDGGDIGNTEKIYLGQRAAVEAKGMTLMVEDRMDGLLATTEMEYRGLKVDVKEAGRRLGELSAELATAEADLASYIPADLPFEFNWNSPIHSSALIFGGTAKYERPAHYIDESTGQLARLKATEVQALFTANGNTVPVPFGRCTGYDEQRMLYYIDHSAGRAWQDTFAGGQRKGTGKTKKVDVPGELKTRLTEFHYTFPGHTKAKEEWATSRNDALGAPVYSTSSEVMEALGKRNVPFTKALSKKMKLDKEIGTYYYKVDKKGKASGLLISVQPSDHMLHHNLNHTATVTGRLSSSGSGGNLQNLPRKDEDAKTGEQKSQVKKMFISRFGPDGRMVEADYSQLEVVVQGVLSKDPNLCADLRAKIDFHCKRVSAKHGITYEQAVAWCKNGVSMVALEAKGLTGKVERTKCKIFSFQRAYGAGADTIAEETGMSVEEVKELMRLEDEMYPGVVYFNKEVEAACHNSARPFQAMKEDGSWGTFRRGYWQAPTGTLYSWRTYEAQGWQKKRGIFDSFNPPEMKNYPTQGTGGEFVQTILGLLIRRFIETDFYGGKAYLVNTVHDCVWVDCHKDVLDQVCADIKRIMESIPEYYNNRYNLGITVPFPVEVEVGLNMNDLSHWHPANDNHKELAHVA</sequence>
<dbReference type="InterPro" id="IPR043502">
    <property type="entry name" value="DNA/RNA_pol_sf"/>
</dbReference>
<dbReference type="GO" id="GO:0003887">
    <property type="term" value="F:DNA-directed DNA polymerase activity"/>
    <property type="evidence" value="ECO:0007669"/>
    <property type="project" value="InterPro"/>
</dbReference>
<keyword evidence="1" id="KW-1194">Viral DNA replication</keyword>
<feature type="region of interest" description="Disordered" evidence="2">
    <location>
        <begin position="453"/>
        <end position="480"/>
    </location>
</feature>
<evidence type="ECO:0000313" key="4">
    <source>
        <dbReference type="EMBL" id="QIG67201.1"/>
    </source>
</evidence>
<protein>
    <submittedName>
        <fullName evidence="4">DNA polymerase I protein</fullName>
    </submittedName>
</protein>
<evidence type="ECO:0000256" key="1">
    <source>
        <dbReference type="ARBA" id="ARBA00023109"/>
    </source>
</evidence>
<dbReference type="InterPro" id="IPR001098">
    <property type="entry name" value="DNA-dir_DNA_pol_A_palm_dom"/>
</dbReference>
<dbReference type="GO" id="GO:0039693">
    <property type="term" value="P:viral DNA genome replication"/>
    <property type="evidence" value="ECO:0007669"/>
    <property type="project" value="UniProtKB-KW"/>
</dbReference>
<dbReference type="PANTHER" id="PTHR10133:SF26">
    <property type="entry name" value="DNA-DIRECTED DNA POLYMERASE"/>
    <property type="match status" value="1"/>
</dbReference>
<keyword evidence="5" id="KW-1185">Reference proteome</keyword>
<dbReference type="EMBL" id="MN988466">
    <property type="protein sequence ID" value="QIG67201.1"/>
    <property type="molecule type" value="Genomic_DNA"/>
</dbReference>
<evidence type="ECO:0000259" key="3">
    <source>
        <dbReference type="SMART" id="SM00482"/>
    </source>
</evidence>
<feature type="compositionally biased region" description="Basic and acidic residues" evidence="2">
    <location>
        <begin position="468"/>
        <end position="478"/>
    </location>
</feature>
<gene>
    <name evidence="4" type="ORF">EVB35_021</name>
</gene>
<dbReference type="Gene3D" id="3.30.70.370">
    <property type="match status" value="1"/>
</dbReference>
<dbReference type="GO" id="GO:0003677">
    <property type="term" value="F:DNA binding"/>
    <property type="evidence" value="ECO:0007669"/>
    <property type="project" value="InterPro"/>
</dbReference>
<accession>A0A7S5R0T4</accession>
<dbReference type="Proteomes" id="UP000661685">
    <property type="component" value="Segment"/>
</dbReference>
<dbReference type="PANTHER" id="PTHR10133">
    <property type="entry name" value="DNA POLYMERASE I"/>
    <property type="match status" value="1"/>
</dbReference>
<dbReference type="InterPro" id="IPR002298">
    <property type="entry name" value="DNA_polymerase_A"/>
</dbReference>
<keyword evidence="1" id="KW-0235">DNA replication</keyword>